<proteinExistence type="predicted"/>
<feature type="region of interest" description="Disordered" evidence="1">
    <location>
        <begin position="1"/>
        <end position="72"/>
    </location>
</feature>
<evidence type="ECO:0000256" key="1">
    <source>
        <dbReference type="SAM" id="MobiDB-lite"/>
    </source>
</evidence>
<sequence length="124" mass="13448">MGQRDEERYAPPMTQPPPRHGDEGGMLGPSSRGKRLHGTRSPGSWGMVANDGGRTKGRALPSASTKERRHLSAKGTLPFYTCDEKHPRLVSLGPRGVQSSRTFFAGHQGRDSMLAGRGSHMARV</sequence>
<gene>
    <name evidence="2" type="ORF">GWK47_022325</name>
</gene>
<comment type="caution">
    <text evidence="2">The sequence shown here is derived from an EMBL/GenBank/DDBJ whole genome shotgun (WGS) entry which is preliminary data.</text>
</comment>
<protein>
    <submittedName>
        <fullName evidence="2">Uncharacterized protein</fullName>
    </submittedName>
</protein>
<evidence type="ECO:0000313" key="2">
    <source>
        <dbReference type="EMBL" id="KAG0710664.1"/>
    </source>
</evidence>
<organism evidence="2 3">
    <name type="scientific">Chionoecetes opilio</name>
    <name type="common">Atlantic snow crab</name>
    <name type="synonym">Cancer opilio</name>
    <dbReference type="NCBI Taxonomy" id="41210"/>
    <lineage>
        <taxon>Eukaryota</taxon>
        <taxon>Metazoa</taxon>
        <taxon>Ecdysozoa</taxon>
        <taxon>Arthropoda</taxon>
        <taxon>Crustacea</taxon>
        <taxon>Multicrustacea</taxon>
        <taxon>Malacostraca</taxon>
        <taxon>Eumalacostraca</taxon>
        <taxon>Eucarida</taxon>
        <taxon>Decapoda</taxon>
        <taxon>Pleocyemata</taxon>
        <taxon>Brachyura</taxon>
        <taxon>Eubrachyura</taxon>
        <taxon>Majoidea</taxon>
        <taxon>Majidae</taxon>
        <taxon>Chionoecetes</taxon>
    </lineage>
</organism>
<evidence type="ECO:0000313" key="3">
    <source>
        <dbReference type="Proteomes" id="UP000770661"/>
    </source>
</evidence>
<name>A0A8J4XNN3_CHIOP</name>
<dbReference type="Proteomes" id="UP000770661">
    <property type="component" value="Unassembled WGS sequence"/>
</dbReference>
<feature type="region of interest" description="Disordered" evidence="1">
    <location>
        <begin position="102"/>
        <end position="124"/>
    </location>
</feature>
<dbReference type="EMBL" id="JACEEZ010023969">
    <property type="protein sequence ID" value="KAG0710664.1"/>
    <property type="molecule type" value="Genomic_DNA"/>
</dbReference>
<keyword evidence="3" id="KW-1185">Reference proteome</keyword>
<dbReference type="AlphaFoldDB" id="A0A8J4XNN3"/>
<accession>A0A8J4XNN3</accession>
<reference evidence="2" key="1">
    <citation type="submission" date="2020-07" db="EMBL/GenBank/DDBJ databases">
        <title>The High-quality genome of the commercially important snow crab, Chionoecetes opilio.</title>
        <authorList>
            <person name="Jeong J.-H."/>
            <person name="Ryu S."/>
        </authorList>
    </citation>
    <scope>NUCLEOTIDE SEQUENCE</scope>
    <source>
        <strain evidence="2">MADBK_172401_WGS</strain>
        <tissue evidence="2">Digestive gland</tissue>
    </source>
</reference>